<dbReference type="Gene3D" id="3.60.21.10">
    <property type="match status" value="1"/>
</dbReference>
<evidence type="ECO:0008006" key="7">
    <source>
        <dbReference type="Google" id="ProtNLM"/>
    </source>
</evidence>
<evidence type="ECO:0000259" key="3">
    <source>
        <dbReference type="Pfam" id="PF16370"/>
    </source>
</evidence>
<dbReference type="Pfam" id="PF00149">
    <property type="entry name" value="Metallophos"/>
    <property type="match status" value="1"/>
</dbReference>
<dbReference type="Pfam" id="PF16370">
    <property type="entry name" value="MetallophosC"/>
    <property type="match status" value="1"/>
</dbReference>
<evidence type="ECO:0000313" key="5">
    <source>
        <dbReference type="EMBL" id="GEP97370.1"/>
    </source>
</evidence>
<keyword evidence="1" id="KW-0732">Signal</keyword>
<feature type="signal peptide" evidence="1">
    <location>
        <begin position="1"/>
        <end position="19"/>
    </location>
</feature>
<proteinExistence type="predicted"/>
<evidence type="ECO:0000256" key="1">
    <source>
        <dbReference type="SAM" id="SignalP"/>
    </source>
</evidence>
<dbReference type="SUPFAM" id="SSF56300">
    <property type="entry name" value="Metallo-dependent phosphatases"/>
    <property type="match status" value="1"/>
</dbReference>
<reference evidence="5 6" key="1">
    <citation type="submission" date="2019-07" db="EMBL/GenBank/DDBJ databases">
        <title>Whole genome shotgun sequence of Chitinophaga cymbidii NBRC 109752.</title>
        <authorList>
            <person name="Hosoyama A."/>
            <person name="Uohara A."/>
            <person name="Ohji S."/>
            <person name="Ichikawa N."/>
        </authorList>
    </citation>
    <scope>NUCLEOTIDE SEQUENCE [LARGE SCALE GENOMIC DNA]</scope>
    <source>
        <strain evidence="5 6">NBRC 109752</strain>
    </source>
</reference>
<dbReference type="PANTHER" id="PTHR43143:SF6">
    <property type="entry name" value="BLL3016 PROTEIN"/>
    <property type="match status" value="1"/>
</dbReference>
<feature type="domain" description="Calcineurin-like phosphoesterase" evidence="2">
    <location>
        <begin position="157"/>
        <end position="323"/>
    </location>
</feature>
<dbReference type="InterPro" id="IPR032285">
    <property type="entry name" value="Metallophos_N"/>
</dbReference>
<sequence>MKRSSLVACLLIVSTAAMSQGIAKGVVYEDRNANGKKDRKEKGIQGVSVSNGTDVVQTDGRGTYTLPVGNDNILFVIKPSGYKVPVDRNNLPAFYRIHKPQGAPALEFKGAGPTGKLPASVDFALEPYSEADNFTALAFGDPQAYNLAEMDYFYRGVVKEVEGQQGVSFGISLGDLVGNDLSLFNPYIGAIKKIGIPWYNLMGNHDMNFDAKVDSLSDESYEAHFGPANYAFNYGKVHFIVLDDILYPDPRDGKGYWGGLRPDQLAFVANDLQFVPKDMLIVLAFHIPVWEEGDSFRDEDRQQLFDLLKDYPHTLNLSAHTHIQNQRFFGEKEGWKGAKEHHEYNAGTTSGDWYSGELNEQAIPVSTMRDGTPKGYAYLRFSGNQYVIDYKVAGQPAEYQIGIFAPKVVPAGKRTSALIYANFFMGSYRDTLEYRIDNGKWRKMAFEETFDPAYLNLLNKWDQTEELMPGRRPGNPSQSTHLWSGAIPANLREGEHTIEVRVKDRYGRTFSQKKTIRAAQSQQAR</sequence>
<dbReference type="GO" id="GO:0016787">
    <property type="term" value="F:hydrolase activity"/>
    <property type="evidence" value="ECO:0007669"/>
    <property type="project" value="InterPro"/>
</dbReference>
<evidence type="ECO:0000259" key="2">
    <source>
        <dbReference type="Pfam" id="PF00149"/>
    </source>
</evidence>
<dbReference type="InterPro" id="IPR029052">
    <property type="entry name" value="Metallo-depent_PP-like"/>
</dbReference>
<keyword evidence="6" id="KW-1185">Reference proteome</keyword>
<dbReference type="InterPro" id="IPR051918">
    <property type="entry name" value="STPP_CPPED1"/>
</dbReference>
<dbReference type="RefSeq" id="WP_146864867.1">
    <property type="nucleotide sequence ID" value="NZ_BKAU01000004.1"/>
</dbReference>
<accession>A0A512RNT7</accession>
<dbReference type="OrthoDB" id="1776264at2"/>
<dbReference type="SUPFAM" id="SSF117074">
    <property type="entry name" value="Hypothetical protein PA1324"/>
    <property type="match status" value="1"/>
</dbReference>
<dbReference type="InterPro" id="IPR032288">
    <property type="entry name" value="Metallophos_C"/>
</dbReference>
<dbReference type="InterPro" id="IPR004843">
    <property type="entry name" value="Calcineurin-like_PHP"/>
</dbReference>
<dbReference type="AlphaFoldDB" id="A0A512RNT7"/>
<name>A0A512RNT7_9BACT</name>
<dbReference type="InterPro" id="IPR013783">
    <property type="entry name" value="Ig-like_fold"/>
</dbReference>
<comment type="caution">
    <text evidence="5">The sequence shown here is derived from an EMBL/GenBank/DDBJ whole genome shotgun (WGS) entry which is preliminary data.</text>
</comment>
<feature type="chain" id="PRO_5021965475" description="Metallophosphoesterase" evidence="1">
    <location>
        <begin position="20"/>
        <end position="525"/>
    </location>
</feature>
<dbReference type="Gene3D" id="2.60.40.10">
    <property type="entry name" value="Immunoglobulins"/>
    <property type="match status" value="1"/>
</dbReference>
<dbReference type="Proteomes" id="UP000321436">
    <property type="component" value="Unassembled WGS sequence"/>
</dbReference>
<evidence type="ECO:0000313" key="6">
    <source>
        <dbReference type="Proteomes" id="UP000321436"/>
    </source>
</evidence>
<dbReference type="EMBL" id="BKAU01000004">
    <property type="protein sequence ID" value="GEP97370.1"/>
    <property type="molecule type" value="Genomic_DNA"/>
</dbReference>
<feature type="domain" description="Calcineurin-like phosphoesterase C-terminal" evidence="3">
    <location>
        <begin position="343"/>
        <end position="510"/>
    </location>
</feature>
<gene>
    <name evidence="5" type="ORF">CCY01nite_36300</name>
</gene>
<dbReference type="PANTHER" id="PTHR43143">
    <property type="entry name" value="METALLOPHOSPHOESTERASE, CALCINEURIN SUPERFAMILY"/>
    <property type="match status" value="1"/>
</dbReference>
<dbReference type="Pfam" id="PF16371">
    <property type="entry name" value="MetallophosN"/>
    <property type="match status" value="1"/>
</dbReference>
<feature type="domain" description="Calcineurin-like phosphoesterase N-terminal" evidence="4">
    <location>
        <begin position="38"/>
        <end position="108"/>
    </location>
</feature>
<organism evidence="5 6">
    <name type="scientific">Chitinophaga cymbidii</name>
    <dbReference type="NCBI Taxonomy" id="1096750"/>
    <lineage>
        <taxon>Bacteria</taxon>
        <taxon>Pseudomonadati</taxon>
        <taxon>Bacteroidota</taxon>
        <taxon>Chitinophagia</taxon>
        <taxon>Chitinophagales</taxon>
        <taxon>Chitinophagaceae</taxon>
        <taxon>Chitinophaga</taxon>
    </lineage>
</organism>
<protein>
    <recommendedName>
        <fullName evidence="7">Metallophosphoesterase</fullName>
    </recommendedName>
</protein>
<evidence type="ECO:0000259" key="4">
    <source>
        <dbReference type="Pfam" id="PF16371"/>
    </source>
</evidence>